<feature type="transmembrane region" description="Helical" evidence="10">
    <location>
        <begin position="12"/>
        <end position="38"/>
    </location>
</feature>
<organism evidence="12 14">
    <name type="scientific">Adineta ricciae</name>
    <name type="common">Rotifer</name>
    <dbReference type="NCBI Taxonomy" id="249248"/>
    <lineage>
        <taxon>Eukaryota</taxon>
        <taxon>Metazoa</taxon>
        <taxon>Spiralia</taxon>
        <taxon>Gnathifera</taxon>
        <taxon>Rotifera</taxon>
        <taxon>Eurotatoria</taxon>
        <taxon>Bdelloidea</taxon>
        <taxon>Adinetida</taxon>
        <taxon>Adinetidae</taxon>
        <taxon>Adineta</taxon>
    </lineage>
</organism>
<dbReference type="AlphaFoldDB" id="A0A814BNS4"/>
<dbReference type="PANTHER" id="PTHR13315">
    <property type="entry name" value="METALLO PHOSPHOESTERASE RELATED"/>
    <property type="match status" value="1"/>
</dbReference>
<comment type="similarity">
    <text evidence="3">Belongs to the metallophosphoesterase superfamily. MPPE1 family.</text>
</comment>
<keyword evidence="7 10" id="KW-1133">Transmembrane helix</keyword>
<dbReference type="InterPro" id="IPR033308">
    <property type="entry name" value="PGAP5/Cdc1/Ted1"/>
</dbReference>
<keyword evidence="5" id="KW-0479">Metal-binding</keyword>
<accession>A0A814BNS4</accession>
<dbReference type="Proteomes" id="UP000663852">
    <property type="component" value="Unassembled WGS sequence"/>
</dbReference>
<keyword evidence="6" id="KW-0378">Hydrolase</keyword>
<dbReference type="Proteomes" id="UP000663828">
    <property type="component" value="Unassembled WGS sequence"/>
</dbReference>
<evidence type="ECO:0000256" key="3">
    <source>
        <dbReference type="ARBA" id="ARBA00008895"/>
    </source>
</evidence>
<evidence type="ECO:0000256" key="6">
    <source>
        <dbReference type="ARBA" id="ARBA00022801"/>
    </source>
</evidence>
<dbReference type="Pfam" id="PF00149">
    <property type="entry name" value="Metallophos"/>
    <property type="match status" value="1"/>
</dbReference>
<evidence type="ECO:0000313" key="14">
    <source>
        <dbReference type="Proteomes" id="UP000663828"/>
    </source>
</evidence>
<name>A0A814BNS4_ADIRI</name>
<sequence length="387" mass="45292">MKTTDACGFYTMLNFLIKILCLTLLVFIYCEYLIYYFVLLGCSWPQLSKLEQDFTIQPPKDANRKPLHVMLVTDTHLFCSRKGHWLNRFRREWQIYRSFQSAQFLFEPHLVFFLGDVSTDGESCSDREWNATVDRFQSLFSLAADTRLYVLPGNHDIGFHHEVTDGHLKRFQQSFKTPHVRLLTINDDQIHFVLINSVAFEGDQCRLCERADNELNEVVNELNRTGAWTKPILLSHFPLYRKSAVNCTQPPLRSFKSLSGEPPLRERLDVLSQDATEHLLHVIKPRLAFSGHTHTYCYTEHHTTSGKVVPEWTIPSFSWQNRDDPSFMFLSITTNNQRVSHCYLPRETTIFWSYAIGAFLLIFYMLLGGRRPFCLLTCCFFRKNFKI</sequence>
<evidence type="ECO:0000313" key="12">
    <source>
        <dbReference type="EMBL" id="CAF0929087.1"/>
    </source>
</evidence>
<feature type="domain" description="Calcineurin-like phosphoesterase" evidence="11">
    <location>
        <begin position="68"/>
        <end position="296"/>
    </location>
</feature>
<dbReference type="GO" id="GO:0016020">
    <property type="term" value="C:membrane"/>
    <property type="evidence" value="ECO:0007669"/>
    <property type="project" value="UniProtKB-SubCell"/>
</dbReference>
<dbReference type="InterPro" id="IPR004843">
    <property type="entry name" value="Calcineurin-like_PHP"/>
</dbReference>
<dbReference type="EMBL" id="CAJNOJ010000050">
    <property type="protein sequence ID" value="CAF0963577.1"/>
    <property type="molecule type" value="Genomic_DNA"/>
</dbReference>
<comment type="caution">
    <text evidence="12">The sequence shown here is derived from an EMBL/GenBank/DDBJ whole genome shotgun (WGS) entry which is preliminary data.</text>
</comment>
<evidence type="ECO:0000259" key="11">
    <source>
        <dbReference type="Pfam" id="PF00149"/>
    </source>
</evidence>
<proteinExistence type="inferred from homology"/>
<keyword evidence="14" id="KW-1185">Reference proteome</keyword>
<dbReference type="SUPFAM" id="SSF56300">
    <property type="entry name" value="Metallo-dependent phosphatases"/>
    <property type="match status" value="1"/>
</dbReference>
<dbReference type="OrthoDB" id="9984693at2759"/>
<dbReference type="PANTHER" id="PTHR13315:SF0">
    <property type="entry name" value="METALLOPHOSPHOESTERASE 1"/>
    <property type="match status" value="1"/>
</dbReference>
<evidence type="ECO:0000256" key="5">
    <source>
        <dbReference type="ARBA" id="ARBA00022723"/>
    </source>
</evidence>
<evidence type="ECO:0000256" key="4">
    <source>
        <dbReference type="ARBA" id="ARBA00022692"/>
    </source>
</evidence>
<dbReference type="GO" id="GO:0006506">
    <property type="term" value="P:GPI anchor biosynthetic process"/>
    <property type="evidence" value="ECO:0007669"/>
    <property type="project" value="InterPro"/>
</dbReference>
<keyword evidence="8 10" id="KW-0472">Membrane</keyword>
<evidence type="ECO:0000256" key="8">
    <source>
        <dbReference type="ARBA" id="ARBA00023136"/>
    </source>
</evidence>
<evidence type="ECO:0000256" key="9">
    <source>
        <dbReference type="ARBA" id="ARBA00023211"/>
    </source>
</evidence>
<comment type="subcellular location">
    <subcellularLocation>
        <location evidence="2">Membrane</location>
        <topology evidence="2">Multi-pass membrane protein</topology>
    </subcellularLocation>
</comment>
<evidence type="ECO:0000256" key="2">
    <source>
        <dbReference type="ARBA" id="ARBA00004141"/>
    </source>
</evidence>
<reference evidence="12" key="1">
    <citation type="submission" date="2021-02" db="EMBL/GenBank/DDBJ databases">
        <authorList>
            <person name="Nowell W R."/>
        </authorList>
    </citation>
    <scope>NUCLEOTIDE SEQUENCE</scope>
</reference>
<keyword evidence="9" id="KW-0464">Manganese</keyword>
<dbReference type="GO" id="GO:0046872">
    <property type="term" value="F:metal ion binding"/>
    <property type="evidence" value="ECO:0007669"/>
    <property type="project" value="UniProtKB-KW"/>
</dbReference>
<comment type="cofactor">
    <cofactor evidence="1">
        <name>Mn(2+)</name>
        <dbReference type="ChEBI" id="CHEBI:29035"/>
    </cofactor>
</comment>
<gene>
    <name evidence="13" type="ORF">EDS130_LOCUS12984</name>
    <name evidence="12" type="ORF">XAT740_LOCUS9472</name>
</gene>
<evidence type="ECO:0000256" key="7">
    <source>
        <dbReference type="ARBA" id="ARBA00022989"/>
    </source>
</evidence>
<dbReference type="GO" id="GO:0016787">
    <property type="term" value="F:hydrolase activity"/>
    <property type="evidence" value="ECO:0007669"/>
    <property type="project" value="UniProtKB-KW"/>
</dbReference>
<dbReference type="InterPro" id="IPR029052">
    <property type="entry name" value="Metallo-depent_PP-like"/>
</dbReference>
<dbReference type="EMBL" id="CAJNOR010000488">
    <property type="protein sequence ID" value="CAF0929087.1"/>
    <property type="molecule type" value="Genomic_DNA"/>
</dbReference>
<dbReference type="Gene3D" id="3.60.21.10">
    <property type="match status" value="1"/>
</dbReference>
<protein>
    <recommendedName>
        <fullName evidence="11">Calcineurin-like phosphoesterase domain-containing protein</fullName>
    </recommendedName>
</protein>
<keyword evidence="4 10" id="KW-0812">Transmembrane</keyword>
<feature type="transmembrane region" description="Helical" evidence="10">
    <location>
        <begin position="350"/>
        <end position="367"/>
    </location>
</feature>
<evidence type="ECO:0000313" key="13">
    <source>
        <dbReference type="EMBL" id="CAF0963577.1"/>
    </source>
</evidence>
<evidence type="ECO:0000256" key="10">
    <source>
        <dbReference type="SAM" id="Phobius"/>
    </source>
</evidence>
<evidence type="ECO:0000256" key="1">
    <source>
        <dbReference type="ARBA" id="ARBA00001936"/>
    </source>
</evidence>